<dbReference type="SUPFAM" id="SSF51338">
    <property type="entry name" value="Composite domain of metallo-dependent hydrolases"/>
    <property type="match status" value="1"/>
</dbReference>
<dbReference type="Pfam" id="PF01979">
    <property type="entry name" value="Amidohydro_1"/>
    <property type="match status" value="1"/>
</dbReference>
<dbReference type="InterPro" id="IPR006680">
    <property type="entry name" value="Amidohydro-rel"/>
</dbReference>
<keyword evidence="4" id="KW-1185">Reference proteome</keyword>
<protein>
    <submittedName>
        <fullName evidence="3">Amidohydrolase</fullName>
    </submittedName>
</protein>
<dbReference type="PANTHER" id="PTHR43794:SF11">
    <property type="entry name" value="AMIDOHYDROLASE-RELATED DOMAIN-CONTAINING PROTEIN"/>
    <property type="match status" value="1"/>
</dbReference>
<dbReference type="Gene3D" id="2.30.40.10">
    <property type="entry name" value="Urease, subunit C, domain 1"/>
    <property type="match status" value="1"/>
</dbReference>
<dbReference type="InterPro" id="IPR050287">
    <property type="entry name" value="MTA/SAH_deaminase"/>
</dbReference>
<dbReference type="PANTHER" id="PTHR43794">
    <property type="entry name" value="AMINOHYDROLASE SSNA-RELATED"/>
    <property type="match status" value="1"/>
</dbReference>
<evidence type="ECO:0000259" key="2">
    <source>
        <dbReference type="Pfam" id="PF01979"/>
    </source>
</evidence>
<sequence length="454" mass="50890">MKHTLIQNGYIITMNPNKDVYAKADILIEDDHIKEIGHVDRSQISPDADILDAAGKIVMPGLVNTHVHLSQQLARGLADDVDLLTWLRERIWPYESEMTLEDSYISSLACCTELIRSGVTCFAEAGGQEVDGMGRAVTEAGLRGILCRSTMDQGEGLPTKWQESTDTSLDKQIALYNKWHNQAEGRIRYWFGIRTMFNASDELMVRTKELADKYHVGIHMHVAEIEEEIRFAKASRGASTVEHLANLGILDRNLLAVHTVWLTDREIDFFKLYDVKVSHNPGAAMKVVLGFARIPEMLQKGIPVSIGTDGAPSNNRMDMMDEMYLTSLIHKGRTLDPKVVPAEQVMEMATMNGAKSLLWDDEIGSLEVNKKADLIILDPHAIGSIPLHDPVANVVYGMHASNVTYSMCNGKWLMKEKQLMTIDEEKVLYDARKHGDEIVKRAGITLPHRMKPCE</sequence>
<evidence type="ECO:0000313" key="3">
    <source>
        <dbReference type="EMBL" id="QUI22510.1"/>
    </source>
</evidence>
<dbReference type="RefSeq" id="WP_212697999.1">
    <property type="nucleotide sequence ID" value="NZ_CP058649.1"/>
</dbReference>
<dbReference type="InterPro" id="IPR032466">
    <property type="entry name" value="Metal_Hydrolase"/>
</dbReference>
<dbReference type="GO" id="GO:0016810">
    <property type="term" value="F:hydrolase activity, acting on carbon-nitrogen (but not peptide) bonds"/>
    <property type="evidence" value="ECO:0007669"/>
    <property type="project" value="InterPro"/>
</dbReference>
<feature type="domain" description="Amidohydrolase-related" evidence="2">
    <location>
        <begin position="57"/>
        <end position="413"/>
    </location>
</feature>
<dbReference type="SUPFAM" id="SSF51556">
    <property type="entry name" value="Metallo-dependent hydrolases"/>
    <property type="match status" value="1"/>
</dbReference>
<dbReference type="CDD" id="cd01298">
    <property type="entry name" value="ATZ_TRZ_like"/>
    <property type="match status" value="1"/>
</dbReference>
<dbReference type="KEGG" id="vpy:HZI73_09440"/>
<keyword evidence="1" id="KW-0378">Hydrolase</keyword>
<proteinExistence type="predicted"/>
<evidence type="ECO:0000313" key="4">
    <source>
        <dbReference type="Proteomes" id="UP000683246"/>
    </source>
</evidence>
<dbReference type="AlphaFoldDB" id="A0A8J8SG90"/>
<name>A0A8J8SG90_9FIRM</name>
<accession>A0A8J8SG90</accession>
<dbReference type="Gene3D" id="3.20.20.140">
    <property type="entry name" value="Metal-dependent hydrolases"/>
    <property type="match status" value="1"/>
</dbReference>
<dbReference type="EMBL" id="CP058649">
    <property type="protein sequence ID" value="QUI22510.1"/>
    <property type="molecule type" value="Genomic_DNA"/>
</dbReference>
<dbReference type="Proteomes" id="UP000683246">
    <property type="component" value="Chromosome"/>
</dbReference>
<evidence type="ECO:0000256" key="1">
    <source>
        <dbReference type="ARBA" id="ARBA00022801"/>
    </source>
</evidence>
<dbReference type="InterPro" id="IPR011059">
    <property type="entry name" value="Metal-dep_hydrolase_composite"/>
</dbReference>
<gene>
    <name evidence="3" type="ORF">HZI73_09440</name>
</gene>
<organism evidence="3 4">
    <name type="scientific">Vallitalea pronyensis</name>
    <dbReference type="NCBI Taxonomy" id="1348613"/>
    <lineage>
        <taxon>Bacteria</taxon>
        <taxon>Bacillati</taxon>
        <taxon>Bacillota</taxon>
        <taxon>Clostridia</taxon>
        <taxon>Lachnospirales</taxon>
        <taxon>Vallitaleaceae</taxon>
        <taxon>Vallitalea</taxon>
    </lineage>
</organism>
<reference evidence="3" key="1">
    <citation type="submission" date="2020-07" db="EMBL/GenBank/DDBJ databases">
        <title>Vallitalea pronyensis genome.</title>
        <authorList>
            <person name="Postec A."/>
        </authorList>
    </citation>
    <scope>NUCLEOTIDE SEQUENCE</scope>
    <source>
        <strain evidence="3">FatNI3</strain>
    </source>
</reference>